<protein>
    <submittedName>
        <fullName evidence="1">Uncharacterized protein</fullName>
    </submittedName>
</protein>
<evidence type="ECO:0000313" key="1">
    <source>
        <dbReference type="EMBL" id="ARC36554.1"/>
    </source>
</evidence>
<evidence type="ECO:0000313" key="2">
    <source>
        <dbReference type="Proteomes" id="UP000191257"/>
    </source>
</evidence>
<gene>
    <name evidence="1" type="ORF">A6J80_09330</name>
</gene>
<accession>A0A1V0GRT1</accession>
<dbReference type="RefSeq" id="WP_080621228.1">
    <property type="nucleotide sequence ID" value="NZ_CAWMZI010000001.1"/>
</dbReference>
<proteinExistence type="predicted"/>
<reference evidence="1" key="1">
    <citation type="submission" date="2017-12" db="EMBL/GenBank/DDBJ databases">
        <title>FDA dAtabase for Regulatory Grade micrObial Sequences (FDA-ARGOS): Supporting development and validation of Infectious Disease Dx tests.</title>
        <authorList>
            <person name="Campos J."/>
            <person name="Goldberg B."/>
            <person name="Tallon L."/>
            <person name="Sadzewicz L."/>
            <person name="Sengamalay N."/>
            <person name="Ott S."/>
            <person name="Godinez A."/>
            <person name="Nagaraj S."/>
            <person name="Vyas G."/>
            <person name="Aluvathingal J."/>
            <person name="Nadendla S."/>
            <person name="Geyer C."/>
            <person name="Nandy P."/>
            <person name="Hobson J."/>
            <person name="Sichtig H."/>
        </authorList>
    </citation>
    <scope>NUCLEOTIDE SEQUENCE</scope>
    <source>
        <strain evidence="1">FDAARGOS_252</strain>
    </source>
</reference>
<dbReference type="KEGG" id="pye:A6J80_09330"/>
<name>A0A1V0GRT1_9RHOB</name>
<dbReference type="EMBL" id="CP020442">
    <property type="protein sequence ID" value="ARC36554.1"/>
    <property type="molecule type" value="Genomic_DNA"/>
</dbReference>
<organism evidence="1 2">
    <name type="scientific">Paracoccus yeei</name>
    <dbReference type="NCBI Taxonomy" id="147645"/>
    <lineage>
        <taxon>Bacteria</taxon>
        <taxon>Pseudomonadati</taxon>
        <taxon>Pseudomonadota</taxon>
        <taxon>Alphaproteobacteria</taxon>
        <taxon>Rhodobacterales</taxon>
        <taxon>Paracoccaceae</taxon>
        <taxon>Paracoccus</taxon>
    </lineage>
</organism>
<dbReference type="AlphaFoldDB" id="A0A1V0GRT1"/>
<keyword evidence="2" id="KW-1185">Reference proteome</keyword>
<sequence length="301" mass="31675">MNVSSANIALTILKNDQASLSTPAKAVDKVVAASKVATVPSMDRYVPNDAAPSGETSMSDARMAKFVEMSNGLSDGSISPFDPEAVEVTGSEKVFNQFNKDPRLVFEGSFSGGIIDGIPKGTKAEQSDANFPSRRDAMVIAYHYANKVIDTAMLTATAAKFKPSLLSGSWESLRTAPTGDSFAGFNASKMETNAAVLSSMFSFDNTTVTAAVYAGKFNGFSLTHGTLGKIMDVSAKGEITLYGADGTAYSAADYNAANVDGGIPQLHNDMIRKADKDERQAKLQALIDASKQASMSRSATA</sequence>
<dbReference type="Proteomes" id="UP000191257">
    <property type="component" value="Chromosome"/>
</dbReference>